<dbReference type="EMBL" id="KE721051">
    <property type="protein sequence ID" value="ERF72733.1"/>
    <property type="molecule type" value="Genomic_DNA"/>
</dbReference>
<dbReference type="Proteomes" id="UP000019373">
    <property type="component" value="Unassembled WGS sequence"/>
</dbReference>
<dbReference type="AlphaFoldDB" id="U1GKL0"/>
<evidence type="ECO:0000256" key="1">
    <source>
        <dbReference type="SAM" id="Phobius"/>
    </source>
</evidence>
<evidence type="ECO:0000313" key="2">
    <source>
        <dbReference type="EMBL" id="ERF72733.1"/>
    </source>
</evidence>
<keyword evidence="1" id="KW-0472">Membrane</keyword>
<keyword evidence="3" id="KW-1185">Reference proteome</keyword>
<organism evidence="2 3">
    <name type="scientific">Endocarpon pusillum (strain Z07020 / HMAS-L-300199)</name>
    <name type="common">Lichen-forming fungus</name>
    <dbReference type="NCBI Taxonomy" id="1263415"/>
    <lineage>
        <taxon>Eukaryota</taxon>
        <taxon>Fungi</taxon>
        <taxon>Dikarya</taxon>
        <taxon>Ascomycota</taxon>
        <taxon>Pezizomycotina</taxon>
        <taxon>Eurotiomycetes</taxon>
        <taxon>Chaetothyriomycetidae</taxon>
        <taxon>Verrucariales</taxon>
        <taxon>Verrucariaceae</taxon>
        <taxon>Endocarpon</taxon>
    </lineage>
</organism>
<protein>
    <recommendedName>
        <fullName evidence="4">Mid2 domain-containing protein</fullName>
    </recommendedName>
</protein>
<keyword evidence="1" id="KW-0812">Transmembrane</keyword>
<dbReference type="GeneID" id="19239740"/>
<reference evidence="3" key="1">
    <citation type="journal article" date="2014" name="BMC Genomics">
        <title>Genome characteristics reveal the impact of lichenization on lichen-forming fungus Endocarpon pusillum Hedwig (Verrucariales, Ascomycota).</title>
        <authorList>
            <person name="Wang Y.-Y."/>
            <person name="Liu B."/>
            <person name="Zhang X.-Y."/>
            <person name="Zhou Q.-M."/>
            <person name="Zhang T."/>
            <person name="Li H."/>
            <person name="Yu Y.-F."/>
            <person name="Zhang X.-L."/>
            <person name="Hao X.-Y."/>
            <person name="Wang M."/>
            <person name="Wang L."/>
            <person name="Wei J.-C."/>
        </authorList>
    </citation>
    <scope>NUCLEOTIDE SEQUENCE [LARGE SCALE GENOMIC DNA]</scope>
    <source>
        <strain evidence="3">Z07020 / HMAS-L-300199</strain>
    </source>
</reference>
<evidence type="ECO:0000313" key="3">
    <source>
        <dbReference type="Proteomes" id="UP000019373"/>
    </source>
</evidence>
<name>U1GKL0_ENDPU</name>
<dbReference type="RefSeq" id="XP_007801621.1">
    <property type="nucleotide sequence ID" value="XM_007803430.1"/>
</dbReference>
<dbReference type="HOGENOM" id="CLU_1796458_0_0_1"/>
<keyword evidence="1" id="KW-1133">Transmembrane helix</keyword>
<sequence>MTTLSLTTSSNTAGDSIPTSSQVPTIALTLTTSTSASSANFSRASGTVTDSTSHNRVAIGAGVGVGVLVMLAILGALYYFWRRRSMTVQNRISAQNDGYSKPEMDASNSHSVLDRRRTELETTGEVFEMPTKNSVREAVDRSHN</sequence>
<gene>
    <name evidence="2" type="ORF">EPUS_04786</name>
</gene>
<proteinExistence type="predicted"/>
<accession>U1GKL0</accession>
<evidence type="ECO:0008006" key="4">
    <source>
        <dbReference type="Google" id="ProtNLM"/>
    </source>
</evidence>
<feature type="transmembrane region" description="Helical" evidence="1">
    <location>
        <begin position="57"/>
        <end position="81"/>
    </location>
</feature>